<dbReference type="SUPFAM" id="SSF46785">
    <property type="entry name" value="Winged helix' DNA-binding domain"/>
    <property type="match status" value="1"/>
</dbReference>
<dbReference type="InterPro" id="IPR036388">
    <property type="entry name" value="WH-like_DNA-bd_sf"/>
</dbReference>
<organism evidence="2 3">
    <name type="scientific">Paracoccus methylovorus</name>
    <dbReference type="NCBI Taxonomy" id="2812658"/>
    <lineage>
        <taxon>Bacteria</taxon>
        <taxon>Pseudomonadati</taxon>
        <taxon>Pseudomonadota</taxon>
        <taxon>Alphaproteobacteria</taxon>
        <taxon>Rhodobacterales</taxon>
        <taxon>Paracoccaceae</taxon>
        <taxon>Paracoccus</taxon>
    </lineage>
</organism>
<evidence type="ECO:0000313" key="2">
    <source>
        <dbReference type="EMBL" id="QRZ12813.1"/>
    </source>
</evidence>
<dbReference type="Pfam" id="PF13730">
    <property type="entry name" value="HTH_36"/>
    <property type="match status" value="1"/>
</dbReference>
<dbReference type="RefSeq" id="WP_205293838.1">
    <property type="nucleotide sequence ID" value="NZ_CP070368.1"/>
</dbReference>
<evidence type="ECO:0000313" key="3">
    <source>
        <dbReference type="Proteomes" id="UP000663629"/>
    </source>
</evidence>
<sequence>MSHDATSWAFKQRGVGTAKLVLLALADCHNPVYGCFPSQAYLSAVCEIHRDTVNEHLKLLEARGLIRRVRSVDPVTKRQRPTRYKLAFEDDFATSDGGSQPSNGEEKAVSEIPTRAEKPVSEIPAEPCRIYPESRVGNSDTNLVREPLREPCVGGASAAHNSADFQTLWKAHPRPRDREASAKLFADAVEAGEDPKRIIQAAERYAAENAGNKAMYVAYSTTWLENQRWRDFPGEPLPQSVEGSDARAAVFWANKIKSGRYVPPSAINPALASCMLKNGLVTTDQMRRAGLSP</sequence>
<dbReference type="InterPro" id="IPR036390">
    <property type="entry name" value="WH_DNA-bd_sf"/>
</dbReference>
<reference evidence="2 3" key="1">
    <citation type="submission" date="2021-02" db="EMBL/GenBank/DDBJ databases">
        <title>Paracoccus methylovroum sp.nov., a new methanol and methylamine utilizing methylotrophic denitrifer.</title>
        <authorList>
            <person name="Timsy T."/>
            <person name="Behrendt U."/>
            <person name="Ulrich A."/>
            <person name="Spanner T."/>
            <person name="Foesel B.U."/>
            <person name="Horn M.A."/>
            <person name="Kolb S."/>
        </authorList>
    </citation>
    <scope>NUCLEOTIDE SEQUENCE [LARGE SCALE GENOMIC DNA]</scope>
    <source>
        <strain evidence="2 3">H4-D09</strain>
    </source>
</reference>
<proteinExistence type="predicted"/>
<dbReference type="EMBL" id="CP070368">
    <property type="protein sequence ID" value="QRZ12813.1"/>
    <property type="molecule type" value="Genomic_DNA"/>
</dbReference>
<dbReference type="Gene3D" id="1.10.10.10">
    <property type="entry name" value="Winged helix-like DNA-binding domain superfamily/Winged helix DNA-binding domain"/>
    <property type="match status" value="1"/>
</dbReference>
<feature type="region of interest" description="Disordered" evidence="1">
    <location>
        <begin position="89"/>
        <end position="124"/>
    </location>
</feature>
<keyword evidence="3" id="KW-1185">Reference proteome</keyword>
<protein>
    <submittedName>
        <fullName evidence="2">Helix-turn-helix domain-containing protein</fullName>
    </submittedName>
</protein>
<accession>A0ABX7JHU2</accession>
<evidence type="ECO:0000256" key="1">
    <source>
        <dbReference type="SAM" id="MobiDB-lite"/>
    </source>
</evidence>
<gene>
    <name evidence="2" type="ORF">JWJ88_09405</name>
</gene>
<name>A0ABX7JHU2_9RHOB</name>
<feature type="compositionally biased region" description="Basic and acidic residues" evidence="1">
    <location>
        <begin position="104"/>
        <end position="120"/>
    </location>
</feature>
<dbReference type="Proteomes" id="UP000663629">
    <property type="component" value="Chromosome 1"/>
</dbReference>